<evidence type="ECO:0000313" key="4">
    <source>
        <dbReference type="EMBL" id="JAG93257.1"/>
    </source>
</evidence>
<dbReference type="InterPro" id="IPR036812">
    <property type="entry name" value="NAD(P)_OxRdtase_dom_sf"/>
</dbReference>
<dbReference type="GO" id="GO:0016491">
    <property type="term" value="F:oxidoreductase activity"/>
    <property type="evidence" value="ECO:0007669"/>
    <property type="project" value="UniProtKB-KW"/>
</dbReference>
<dbReference type="PANTHER" id="PTHR43625:SF81">
    <property type="entry name" value="OS01G0618100 PROTEIN"/>
    <property type="match status" value="1"/>
</dbReference>
<evidence type="ECO:0000256" key="1">
    <source>
        <dbReference type="ARBA" id="ARBA00022857"/>
    </source>
</evidence>
<dbReference type="AlphaFoldDB" id="A0A0D6QR71"/>
<dbReference type="InterPro" id="IPR050791">
    <property type="entry name" value="Aldo-Keto_reductase"/>
</dbReference>
<reference evidence="4" key="1">
    <citation type="submission" date="2015-03" db="EMBL/GenBank/DDBJ databases">
        <title>A transcriptome of Araucaria cunninghamii, an australian fine timber species.</title>
        <authorList>
            <person name="Jing Yi C.J.Y."/>
            <person name="Yin San L.Y.S."/>
            <person name="Abdul Karim S.S."/>
            <person name="Wan Azmi N.N."/>
            <person name="Hercus R.R."/>
            <person name="Croft L.L."/>
        </authorList>
    </citation>
    <scope>NUCLEOTIDE SEQUENCE</scope>
    <source>
        <strain evidence="4">MI0301</strain>
        <tissue evidence="4">Leaf</tissue>
    </source>
</reference>
<protein>
    <recommendedName>
        <fullName evidence="3">NADP-dependent oxidoreductase domain-containing protein</fullName>
    </recommendedName>
</protein>
<keyword evidence="2" id="KW-0560">Oxidoreductase</keyword>
<evidence type="ECO:0000256" key="2">
    <source>
        <dbReference type="ARBA" id="ARBA00023002"/>
    </source>
</evidence>
<dbReference type="GO" id="GO:0005737">
    <property type="term" value="C:cytoplasm"/>
    <property type="evidence" value="ECO:0007669"/>
    <property type="project" value="TreeGrafter"/>
</dbReference>
<dbReference type="Gene3D" id="3.20.20.100">
    <property type="entry name" value="NADP-dependent oxidoreductase domain"/>
    <property type="match status" value="1"/>
</dbReference>
<dbReference type="EMBL" id="GCKF01047435">
    <property type="protein sequence ID" value="JAG93257.1"/>
    <property type="molecule type" value="Transcribed_RNA"/>
</dbReference>
<evidence type="ECO:0000259" key="3">
    <source>
        <dbReference type="Pfam" id="PF00248"/>
    </source>
</evidence>
<proteinExistence type="predicted"/>
<dbReference type="PANTHER" id="PTHR43625">
    <property type="entry name" value="AFLATOXIN B1 ALDEHYDE REDUCTASE"/>
    <property type="match status" value="1"/>
</dbReference>
<sequence>MTQQFKEMEDSHLTVSRRKLGTLGLEVSVLGLGCSGLSGAYGDYASEEDATCLFQHAFKKGITFFDSADIYGRFTNEILVGKALKCLPREKIQVATKFGVWFNNGIPEIRGDAEYVRQACEASLQRLDMKYIDLYYPHRVDKRVPIEETVGEMKKLVEEGKIKYIGLCEASVDTIRRAHAVHPITAVQYEWNLWSRDIEEEIVPTCRELGIGIVPYSPLGRGFFSGKALEVKDVKNTRWSNRPRFQPENLKKNEVLFERVSNLADKHNCTPAQLALAWVLHQGDDVVPIPGTTKTNNLDENIGSLSLKFSKCDLDEMANAVPEHEIAGSKNSDVEEKISWQFASTPPYKV</sequence>
<dbReference type="Pfam" id="PF00248">
    <property type="entry name" value="Aldo_ket_red"/>
    <property type="match status" value="1"/>
</dbReference>
<dbReference type="InterPro" id="IPR023210">
    <property type="entry name" value="NADP_OxRdtase_dom"/>
</dbReference>
<name>A0A0D6QR71_ARACU</name>
<keyword evidence="1" id="KW-0521">NADP</keyword>
<accession>A0A0D6QR71</accession>
<dbReference type="CDD" id="cd19145">
    <property type="entry name" value="AKR_AKR13D1"/>
    <property type="match status" value="1"/>
</dbReference>
<feature type="domain" description="NADP-dependent oxidoreductase" evidence="3">
    <location>
        <begin position="30"/>
        <end position="318"/>
    </location>
</feature>
<dbReference type="SUPFAM" id="SSF51430">
    <property type="entry name" value="NAD(P)-linked oxidoreductase"/>
    <property type="match status" value="1"/>
</dbReference>
<organism evidence="4">
    <name type="scientific">Araucaria cunninghamii</name>
    <name type="common">Hoop pine</name>
    <name type="synonym">Moreton Bay pine</name>
    <dbReference type="NCBI Taxonomy" id="56994"/>
    <lineage>
        <taxon>Eukaryota</taxon>
        <taxon>Viridiplantae</taxon>
        <taxon>Streptophyta</taxon>
        <taxon>Embryophyta</taxon>
        <taxon>Tracheophyta</taxon>
        <taxon>Spermatophyta</taxon>
        <taxon>Pinopsida</taxon>
        <taxon>Pinidae</taxon>
        <taxon>Conifers II</taxon>
        <taxon>Araucariales</taxon>
        <taxon>Araucariaceae</taxon>
        <taxon>Araucaria</taxon>
    </lineage>
</organism>